<evidence type="ECO:0000313" key="1">
    <source>
        <dbReference type="EMBL" id="KAK1315373.1"/>
    </source>
</evidence>
<name>A0AAV9ENW3_ACOCL</name>
<reference evidence="1" key="1">
    <citation type="journal article" date="2023" name="Nat. Commun.">
        <title>Diploid and tetraploid genomes of Acorus and the evolution of monocots.</title>
        <authorList>
            <person name="Ma L."/>
            <person name="Liu K.W."/>
            <person name="Li Z."/>
            <person name="Hsiao Y.Y."/>
            <person name="Qi Y."/>
            <person name="Fu T."/>
            <person name="Tang G.D."/>
            <person name="Zhang D."/>
            <person name="Sun W.H."/>
            <person name="Liu D.K."/>
            <person name="Li Y."/>
            <person name="Chen G.Z."/>
            <person name="Liu X.D."/>
            <person name="Liao X.Y."/>
            <person name="Jiang Y.T."/>
            <person name="Yu X."/>
            <person name="Hao Y."/>
            <person name="Huang J."/>
            <person name="Zhao X.W."/>
            <person name="Ke S."/>
            <person name="Chen Y.Y."/>
            <person name="Wu W.L."/>
            <person name="Hsu J.L."/>
            <person name="Lin Y.F."/>
            <person name="Huang M.D."/>
            <person name="Li C.Y."/>
            <person name="Huang L."/>
            <person name="Wang Z.W."/>
            <person name="Zhao X."/>
            <person name="Zhong W.Y."/>
            <person name="Peng D.H."/>
            <person name="Ahmad S."/>
            <person name="Lan S."/>
            <person name="Zhang J.S."/>
            <person name="Tsai W.C."/>
            <person name="Van de Peer Y."/>
            <person name="Liu Z.J."/>
        </authorList>
    </citation>
    <scope>NUCLEOTIDE SEQUENCE</scope>
    <source>
        <strain evidence="1">CP</strain>
    </source>
</reference>
<gene>
    <name evidence="1" type="ORF">QJS10_CPA06g01123</name>
</gene>
<dbReference type="EMBL" id="JAUJYO010000006">
    <property type="protein sequence ID" value="KAK1315373.1"/>
    <property type="molecule type" value="Genomic_DNA"/>
</dbReference>
<protein>
    <recommendedName>
        <fullName evidence="3">DNA helicase</fullName>
    </recommendedName>
</protein>
<sequence>MNGWRKPMVTLKTFFCSSRCKILEPKGLQDLASIHIVHTEVDSETSSELYHHKSTRATGLIGCLDYLSKLSQETLCLTLPSQELSPPPCHLRPPQHPPRHSVFVAVSTTTAAIGGQTLHSFIGIGTQSADNANTVLHDILFRNRLTARRWATPRPLSDVKLIEFLQGVR</sequence>
<evidence type="ECO:0008006" key="3">
    <source>
        <dbReference type="Google" id="ProtNLM"/>
    </source>
</evidence>
<proteinExistence type="predicted"/>
<dbReference type="AlphaFoldDB" id="A0AAV9ENW3"/>
<organism evidence="1 2">
    <name type="scientific">Acorus calamus</name>
    <name type="common">Sweet flag</name>
    <dbReference type="NCBI Taxonomy" id="4465"/>
    <lineage>
        <taxon>Eukaryota</taxon>
        <taxon>Viridiplantae</taxon>
        <taxon>Streptophyta</taxon>
        <taxon>Embryophyta</taxon>
        <taxon>Tracheophyta</taxon>
        <taxon>Spermatophyta</taxon>
        <taxon>Magnoliopsida</taxon>
        <taxon>Liliopsida</taxon>
        <taxon>Acoraceae</taxon>
        <taxon>Acorus</taxon>
    </lineage>
</organism>
<keyword evidence="2" id="KW-1185">Reference proteome</keyword>
<reference evidence="1" key="2">
    <citation type="submission" date="2023-06" db="EMBL/GenBank/DDBJ databases">
        <authorList>
            <person name="Ma L."/>
            <person name="Liu K.-W."/>
            <person name="Li Z."/>
            <person name="Hsiao Y.-Y."/>
            <person name="Qi Y."/>
            <person name="Fu T."/>
            <person name="Tang G."/>
            <person name="Zhang D."/>
            <person name="Sun W.-H."/>
            <person name="Liu D.-K."/>
            <person name="Li Y."/>
            <person name="Chen G.-Z."/>
            <person name="Liu X.-D."/>
            <person name="Liao X.-Y."/>
            <person name="Jiang Y.-T."/>
            <person name="Yu X."/>
            <person name="Hao Y."/>
            <person name="Huang J."/>
            <person name="Zhao X.-W."/>
            <person name="Ke S."/>
            <person name="Chen Y.-Y."/>
            <person name="Wu W.-L."/>
            <person name="Hsu J.-L."/>
            <person name="Lin Y.-F."/>
            <person name="Huang M.-D."/>
            <person name="Li C.-Y."/>
            <person name="Huang L."/>
            <person name="Wang Z.-W."/>
            <person name="Zhao X."/>
            <person name="Zhong W.-Y."/>
            <person name="Peng D.-H."/>
            <person name="Ahmad S."/>
            <person name="Lan S."/>
            <person name="Zhang J.-S."/>
            <person name="Tsai W.-C."/>
            <person name="Van De Peer Y."/>
            <person name="Liu Z.-J."/>
        </authorList>
    </citation>
    <scope>NUCLEOTIDE SEQUENCE</scope>
    <source>
        <strain evidence="1">CP</strain>
        <tissue evidence="1">Leaves</tissue>
    </source>
</reference>
<accession>A0AAV9ENW3</accession>
<comment type="caution">
    <text evidence="1">The sequence shown here is derived from an EMBL/GenBank/DDBJ whole genome shotgun (WGS) entry which is preliminary data.</text>
</comment>
<evidence type="ECO:0000313" key="2">
    <source>
        <dbReference type="Proteomes" id="UP001180020"/>
    </source>
</evidence>
<dbReference type="Proteomes" id="UP001180020">
    <property type="component" value="Unassembled WGS sequence"/>
</dbReference>